<dbReference type="Gene3D" id="3.40.605.10">
    <property type="entry name" value="Aldehyde Dehydrogenase, Chain A, domain 1"/>
    <property type="match status" value="1"/>
</dbReference>
<evidence type="ECO:0000256" key="2">
    <source>
        <dbReference type="ARBA" id="ARBA00023002"/>
    </source>
</evidence>
<dbReference type="Pfam" id="PF00171">
    <property type="entry name" value="Aldedh"/>
    <property type="match status" value="1"/>
</dbReference>
<evidence type="ECO:0000256" key="3">
    <source>
        <dbReference type="PROSITE-ProRule" id="PRU10007"/>
    </source>
</evidence>
<proteinExistence type="inferred from homology"/>
<dbReference type="InterPro" id="IPR016161">
    <property type="entry name" value="Ald_DH/histidinol_DH"/>
</dbReference>
<evidence type="ECO:0000259" key="5">
    <source>
        <dbReference type="Pfam" id="PF00171"/>
    </source>
</evidence>
<dbReference type="InterPro" id="IPR015590">
    <property type="entry name" value="Aldehyde_DH_dom"/>
</dbReference>
<name>A0ABY4YWC3_9MICO</name>
<dbReference type="PROSITE" id="PS00687">
    <property type="entry name" value="ALDEHYDE_DEHYDR_GLU"/>
    <property type="match status" value="1"/>
</dbReference>
<evidence type="ECO:0000313" key="7">
    <source>
        <dbReference type="Proteomes" id="UP001056455"/>
    </source>
</evidence>
<dbReference type="Gene3D" id="3.40.309.10">
    <property type="entry name" value="Aldehyde Dehydrogenase, Chain A, domain 2"/>
    <property type="match status" value="1"/>
</dbReference>
<comment type="similarity">
    <text evidence="1 4">Belongs to the aldehyde dehydrogenase family.</text>
</comment>
<dbReference type="PANTHER" id="PTHR42991">
    <property type="entry name" value="ALDEHYDE DEHYDROGENASE"/>
    <property type="match status" value="1"/>
</dbReference>
<evidence type="ECO:0000313" key="6">
    <source>
        <dbReference type="EMBL" id="USQ81067.1"/>
    </source>
</evidence>
<dbReference type="InterPro" id="IPR016163">
    <property type="entry name" value="Ald_DH_C"/>
</dbReference>
<organism evidence="6 7">
    <name type="scientific">Ornithinimicrobium faecis</name>
    <dbReference type="NCBI Taxonomy" id="2934158"/>
    <lineage>
        <taxon>Bacteria</taxon>
        <taxon>Bacillati</taxon>
        <taxon>Actinomycetota</taxon>
        <taxon>Actinomycetes</taxon>
        <taxon>Micrococcales</taxon>
        <taxon>Ornithinimicrobiaceae</taxon>
        <taxon>Ornithinimicrobium</taxon>
    </lineage>
</organism>
<evidence type="ECO:0000256" key="1">
    <source>
        <dbReference type="ARBA" id="ARBA00009986"/>
    </source>
</evidence>
<keyword evidence="7" id="KW-1185">Reference proteome</keyword>
<dbReference type="EMBL" id="CP099489">
    <property type="protein sequence ID" value="USQ81067.1"/>
    <property type="molecule type" value="Genomic_DNA"/>
</dbReference>
<gene>
    <name evidence="6" type="ORF">NF556_05320</name>
</gene>
<evidence type="ECO:0000256" key="4">
    <source>
        <dbReference type="RuleBase" id="RU003345"/>
    </source>
</evidence>
<dbReference type="Proteomes" id="UP001056455">
    <property type="component" value="Chromosome"/>
</dbReference>
<dbReference type="RefSeq" id="WP_252594451.1">
    <property type="nucleotide sequence ID" value="NZ_CP099489.1"/>
</dbReference>
<dbReference type="PANTHER" id="PTHR42991:SF1">
    <property type="entry name" value="ALDEHYDE DEHYDROGENASE"/>
    <property type="match status" value="1"/>
</dbReference>
<feature type="domain" description="Aldehyde dehydrogenase" evidence="5">
    <location>
        <begin position="27"/>
        <end position="481"/>
    </location>
</feature>
<keyword evidence="2 4" id="KW-0560">Oxidoreductase</keyword>
<protein>
    <submittedName>
        <fullName evidence="6">Aldehyde dehydrogenase family protein</fullName>
    </submittedName>
</protein>
<dbReference type="InterPro" id="IPR016162">
    <property type="entry name" value="Ald_DH_N"/>
</dbReference>
<accession>A0ABY4YWC3</accession>
<sequence length="507" mass="52992">MVVLTETGERTEQEPFLVRCFVRGNWQDTAQTAERHGPYHRRVVTVTSQADAALVDEAVDAATAGRSAVATMSPSDRADVLERAADLTDERSEQIAERLALELGKPVRDGRGEALRVAATFRIAAAETRRLGGSVLPVEGWPLGRGSTVLTRSTPVGVVLAITPFNAPANLLAHKLAASFAAGNSTIIKSPPQAPASTAIVVEIALDAGVPPEALQLLHGGADIGAQLCEAPGIGAVAFTGSAAAGAAVARAAGPKRTVLELGGNAATIVHVDADVAQAAAACARTGYSNSGQSCISVQRVYVHRSRFDEFVAAFTEHVNALVVGDPLDPATEVGSMVDDDAAVRVASWVQEAQTEGGTVPTGGVRTNATVTPAVVLDPPASAKVVREEIFGPAVVVLGYDDLDAVVQECNESRYGLQAGLFTHDVGTVFDLWRRLEVGALVINGPSNHRLDHIPFGGVKDSGIGRESPAFMIEDFMTTSTLHLRGISLWSESASSATPHRNEQETS</sequence>
<dbReference type="InterPro" id="IPR029510">
    <property type="entry name" value="Ald_DH_CS_GLU"/>
</dbReference>
<reference evidence="6" key="1">
    <citation type="submission" date="2022-06" db="EMBL/GenBank/DDBJ databases">
        <title>Ornithinimicrobium HY1793.</title>
        <authorList>
            <person name="Huang Y."/>
        </authorList>
    </citation>
    <scope>NUCLEOTIDE SEQUENCE</scope>
    <source>
        <strain evidence="6">HY1793</strain>
    </source>
</reference>
<feature type="active site" evidence="3">
    <location>
        <position position="261"/>
    </location>
</feature>
<dbReference type="SUPFAM" id="SSF53720">
    <property type="entry name" value="ALDH-like"/>
    <property type="match status" value="1"/>
</dbReference>
<dbReference type="InterPro" id="IPR051020">
    <property type="entry name" value="ALDH-related_metabolic_enz"/>
</dbReference>